<organism evidence="1 2">
    <name type="scientific">Gordonia hirsuta DSM 44140 = NBRC 16056</name>
    <dbReference type="NCBI Taxonomy" id="1121927"/>
    <lineage>
        <taxon>Bacteria</taxon>
        <taxon>Bacillati</taxon>
        <taxon>Actinomycetota</taxon>
        <taxon>Actinomycetes</taxon>
        <taxon>Mycobacteriales</taxon>
        <taxon>Gordoniaceae</taxon>
        <taxon>Gordonia</taxon>
    </lineage>
</organism>
<dbReference type="EMBL" id="BANT01000012">
    <property type="protein sequence ID" value="GAC56650.1"/>
    <property type="molecule type" value="Genomic_DNA"/>
</dbReference>
<name>L7L677_9ACTN</name>
<dbReference type="AlphaFoldDB" id="L7L677"/>
<comment type="caution">
    <text evidence="1">The sequence shown here is derived from an EMBL/GenBank/DDBJ whole genome shotgun (WGS) entry which is preliminary data.</text>
</comment>
<evidence type="ECO:0000313" key="1">
    <source>
        <dbReference type="EMBL" id="GAC56650.1"/>
    </source>
</evidence>
<accession>L7L677</accession>
<protein>
    <submittedName>
        <fullName evidence="1">Uncharacterized protein</fullName>
    </submittedName>
</protein>
<dbReference type="STRING" id="1121927.GOHSU_12_00400"/>
<evidence type="ECO:0000313" key="2">
    <source>
        <dbReference type="Proteomes" id="UP000053405"/>
    </source>
</evidence>
<keyword evidence="2" id="KW-1185">Reference proteome</keyword>
<proteinExistence type="predicted"/>
<sequence>MALPEHWIPHRRSDGEVIGWIDLESAGPAVQPIDRLGRPLSPVNDWNDAEEALEAIGLGFLTHRFAYRDQVVRIRQVYDDRVIVTTALTDAVGDVGDEFTLAFPVGDELVESPEP</sequence>
<dbReference type="OrthoDB" id="68692at2"/>
<dbReference type="RefSeq" id="WP_005937264.1">
    <property type="nucleotide sequence ID" value="NZ_ATVK01000045.1"/>
</dbReference>
<dbReference type="eggNOG" id="ENOG5031YAT">
    <property type="taxonomic scope" value="Bacteria"/>
</dbReference>
<reference evidence="1 2" key="1">
    <citation type="submission" date="2012-12" db="EMBL/GenBank/DDBJ databases">
        <title>Whole genome shotgun sequence of Gordonia hirsuta NBRC 16056.</title>
        <authorList>
            <person name="Isaki-Nakamura S."/>
            <person name="Hosoyama A."/>
            <person name="Tsuchikane K."/>
            <person name="Katsumata H."/>
            <person name="Baba S."/>
            <person name="Yamazaki S."/>
            <person name="Fujita N."/>
        </authorList>
    </citation>
    <scope>NUCLEOTIDE SEQUENCE [LARGE SCALE GENOMIC DNA]</scope>
    <source>
        <strain evidence="1 2">NBRC 16056</strain>
    </source>
</reference>
<dbReference type="Proteomes" id="UP000053405">
    <property type="component" value="Unassembled WGS sequence"/>
</dbReference>
<gene>
    <name evidence="1" type="ORF">GOHSU_12_00400</name>
</gene>